<dbReference type="GO" id="GO:0030490">
    <property type="term" value="P:maturation of SSU-rRNA"/>
    <property type="evidence" value="ECO:0007669"/>
    <property type="project" value="TreeGrafter"/>
</dbReference>
<dbReference type="CDD" id="cd09876">
    <property type="entry name" value="PIN_Nob1-like"/>
    <property type="match status" value="1"/>
</dbReference>
<organism evidence="12 13">
    <name type="scientific">Meira miltonrushii</name>
    <dbReference type="NCBI Taxonomy" id="1280837"/>
    <lineage>
        <taxon>Eukaryota</taxon>
        <taxon>Fungi</taxon>
        <taxon>Dikarya</taxon>
        <taxon>Basidiomycota</taxon>
        <taxon>Ustilaginomycotina</taxon>
        <taxon>Exobasidiomycetes</taxon>
        <taxon>Exobasidiales</taxon>
        <taxon>Brachybasidiaceae</taxon>
        <taxon>Meira</taxon>
    </lineage>
</organism>
<dbReference type="FunFam" id="3.40.50.1010:FF:000020">
    <property type="entry name" value="20S-pre-rRNA D-site endonuclease NOB1"/>
    <property type="match status" value="1"/>
</dbReference>
<comment type="similarity">
    <text evidence="1 7">Belongs to the NOB1 family.</text>
</comment>
<dbReference type="GO" id="GO:0016787">
    <property type="term" value="F:hydrolase activity"/>
    <property type="evidence" value="ECO:0007669"/>
    <property type="project" value="UniProtKB-KW"/>
</dbReference>
<gene>
    <name evidence="12" type="ORF">FA14DRAFT_159495</name>
</gene>
<dbReference type="EMBL" id="KZ819602">
    <property type="protein sequence ID" value="PWN37441.1"/>
    <property type="molecule type" value="Genomic_DNA"/>
</dbReference>
<evidence type="ECO:0000259" key="10">
    <source>
        <dbReference type="Pfam" id="PF08772"/>
    </source>
</evidence>
<dbReference type="Proteomes" id="UP000245771">
    <property type="component" value="Unassembled WGS sequence"/>
</dbReference>
<dbReference type="STRING" id="1280837.A0A316VMW3"/>
<evidence type="ECO:0000256" key="9">
    <source>
        <dbReference type="SAM" id="MobiDB-lite"/>
    </source>
</evidence>
<evidence type="ECO:0000256" key="7">
    <source>
        <dbReference type="PIRNR" id="PIRNR037125"/>
    </source>
</evidence>
<dbReference type="PANTHER" id="PTHR12814">
    <property type="entry name" value="RNA-BINDING PROTEIN NOB1"/>
    <property type="match status" value="1"/>
</dbReference>
<keyword evidence="5 7" id="KW-0862">Zinc</keyword>
<dbReference type="FunCoup" id="A0A316VMW3">
    <property type="interactions" value="364"/>
</dbReference>
<feature type="binding site" evidence="8">
    <location>
        <position position="393"/>
    </location>
    <ligand>
        <name>Zn(2+)</name>
        <dbReference type="ChEBI" id="CHEBI:29105"/>
    </ligand>
</feature>
<dbReference type="InterPro" id="IPR039907">
    <property type="entry name" value="NOB1"/>
</dbReference>
<evidence type="ECO:0000259" key="11">
    <source>
        <dbReference type="Pfam" id="PF17146"/>
    </source>
</evidence>
<evidence type="ECO:0000256" key="1">
    <source>
        <dbReference type="ARBA" id="ARBA00005858"/>
    </source>
</evidence>
<dbReference type="InterPro" id="IPR017117">
    <property type="entry name" value="Nob1_euk"/>
</dbReference>
<feature type="region of interest" description="Disordered" evidence="9">
    <location>
        <begin position="182"/>
        <end position="201"/>
    </location>
</feature>
<dbReference type="Gene3D" id="3.40.50.1010">
    <property type="entry name" value="5'-nuclease"/>
    <property type="match status" value="1"/>
</dbReference>
<evidence type="ECO:0000256" key="6">
    <source>
        <dbReference type="ARBA" id="ARBA00023242"/>
    </source>
</evidence>
<dbReference type="InterPro" id="IPR014881">
    <property type="entry name" value="NOB1_Zn-bd"/>
</dbReference>
<dbReference type="GO" id="GO:0046872">
    <property type="term" value="F:metal ion binding"/>
    <property type="evidence" value="ECO:0007669"/>
    <property type="project" value="UniProtKB-UniRule"/>
</dbReference>
<dbReference type="Pfam" id="PF17146">
    <property type="entry name" value="PIN_6"/>
    <property type="match status" value="1"/>
</dbReference>
<feature type="compositionally biased region" description="Low complexity" evidence="9">
    <location>
        <begin position="317"/>
        <end position="330"/>
    </location>
</feature>
<keyword evidence="13" id="KW-1185">Reference proteome</keyword>
<feature type="binding site" evidence="8">
    <location>
        <position position="378"/>
    </location>
    <ligand>
        <name>Zn(2+)</name>
        <dbReference type="ChEBI" id="CHEBI:29105"/>
    </ligand>
</feature>
<evidence type="ECO:0000256" key="4">
    <source>
        <dbReference type="ARBA" id="ARBA00022801"/>
    </source>
</evidence>
<comment type="subcellular location">
    <subcellularLocation>
        <location evidence="7">Nucleus</location>
        <location evidence="7">Nucleolus</location>
    </subcellularLocation>
</comment>
<evidence type="ECO:0000256" key="5">
    <source>
        <dbReference type="ARBA" id="ARBA00022833"/>
    </source>
</evidence>
<dbReference type="Gene3D" id="6.20.210.10">
    <property type="entry name" value="Nin one binding (NOB1), Zn-ribbon-like"/>
    <property type="match status" value="1"/>
</dbReference>
<dbReference type="GeneID" id="37020025"/>
<dbReference type="GO" id="GO:0004521">
    <property type="term" value="F:RNA endonuclease activity"/>
    <property type="evidence" value="ECO:0007669"/>
    <property type="project" value="UniProtKB-UniRule"/>
</dbReference>
<dbReference type="GO" id="GO:0005737">
    <property type="term" value="C:cytoplasm"/>
    <property type="evidence" value="ECO:0007669"/>
    <property type="project" value="UniProtKB-ARBA"/>
</dbReference>
<feature type="binding site" evidence="8">
    <location>
        <position position="390"/>
    </location>
    <ligand>
        <name>Zn(2+)</name>
        <dbReference type="ChEBI" id="CHEBI:29105"/>
    </ligand>
</feature>
<name>A0A316VMW3_9BASI</name>
<evidence type="ECO:0000256" key="2">
    <source>
        <dbReference type="ARBA" id="ARBA00022722"/>
    </source>
</evidence>
<keyword evidence="2" id="KW-0540">Nuclease</keyword>
<feature type="region of interest" description="Disordered" evidence="9">
    <location>
        <begin position="131"/>
        <end position="176"/>
    </location>
</feature>
<dbReference type="GO" id="GO:0030688">
    <property type="term" value="C:preribosome, small subunit precursor"/>
    <property type="evidence" value="ECO:0007669"/>
    <property type="project" value="TreeGrafter"/>
</dbReference>
<dbReference type="InterPro" id="IPR033411">
    <property type="entry name" value="Ribonuclease_PIN"/>
</dbReference>
<evidence type="ECO:0000313" key="12">
    <source>
        <dbReference type="EMBL" id="PWN37441.1"/>
    </source>
</evidence>
<feature type="compositionally biased region" description="Low complexity" evidence="9">
    <location>
        <begin position="131"/>
        <end position="141"/>
    </location>
</feature>
<feature type="region of interest" description="Disordered" evidence="9">
    <location>
        <begin position="308"/>
        <end position="332"/>
    </location>
</feature>
<reference evidence="12 13" key="1">
    <citation type="journal article" date="2018" name="Mol. Biol. Evol.">
        <title>Broad Genomic Sampling Reveals a Smut Pathogenic Ancestry of the Fungal Clade Ustilaginomycotina.</title>
        <authorList>
            <person name="Kijpornyongpan T."/>
            <person name="Mondo S.J."/>
            <person name="Barry K."/>
            <person name="Sandor L."/>
            <person name="Lee J."/>
            <person name="Lipzen A."/>
            <person name="Pangilinan J."/>
            <person name="LaButti K."/>
            <person name="Hainaut M."/>
            <person name="Henrissat B."/>
            <person name="Grigoriev I.V."/>
            <person name="Spatafora J.W."/>
            <person name="Aime M.C."/>
        </authorList>
    </citation>
    <scope>NUCLEOTIDE SEQUENCE [LARGE SCALE GENOMIC DNA]</scope>
    <source>
        <strain evidence="12 13">MCA 3882</strain>
    </source>
</reference>
<dbReference type="OrthoDB" id="446759at2759"/>
<dbReference type="PIRSF" id="PIRSF037125">
    <property type="entry name" value="D-site_20S_pre-rRNA_nuclease"/>
    <property type="match status" value="1"/>
</dbReference>
<dbReference type="AlphaFoldDB" id="A0A316VMW3"/>
<accession>A0A316VMW3</accession>
<dbReference type="InParanoid" id="A0A316VMW3"/>
<feature type="domain" description="Ribonuclease PIN" evidence="11">
    <location>
        <begin position="18"/>
        <end position="113"/>
    </location>
</feature>
<dbReference type="Pfam" id="PF08772">
    <property type="entry name" value="Zn_ribbon_NOB1"/>
    <property type="match status" value="1"/>
</dbReference>
<feature type="region of interest" description="Disordered" evidence="9">
    <location>
        <begin position="508"/>
        <end position="533"/>
    </location>
</feature>
<keyword evidence="6 7" id="KW-0539">Nucleus</keyword>
<feature type="region of interest" description="Disordered" evidence="9">
    <location>
        <begin position="223"/>
        <end position="260"/>
    </location>
</feature>
<dbReference type="GO" id="GO:0005730">
    <property type="term" value="C:nucleolus"/>
    <property type="evidence" value="ECO:0007669"/>
    <property type="project" value="UniProtKB-SubCell"/>
</dbReference>
<protein>
    <recommendedName>
        <fullName evidence="7">20S-pre-rRNA D-site endonuclease NOB1</fullName>
    </recommendedName>
</protein>
<dbReference type="RefSeq" id="XP_025357743.1">
    <property type="nucleotide sequence ID" value="XM_025498244.1"/>
</dbReference>
<sequence length="533" mass="58332">MTDIAEGSTSVVPQIDELILDAGPLVTQQRLVGLAKKFYVPSAVVAELRDKQARDHFQRLQDQSNAGQGGFTVEIREPSAEAKMAVMGFAKQTGDYAVLSQPDLSVLALTYALEVQKHGQWRIRDTLGGLTGQQKQTQQQKEQNAGSKGKNEGNQKQKMEQKMEKRIVDPPEEKHSESIAKRLEEEGGNRENTASKPLGASTDAEIQAMESTLASTSIADEAHSSALEEAAEPHNSEEEALNDDEDDEETGGEWITPDNIDKHKSRALGLVSDSDLSLLQGANKTRSNGRMRTTVTEADDGWSTVTSKNTVQKPAHASAKVAGGKKSANKPPARMTVACMTGDYAVQNVLLQMGLSLVGLEGTRIRQVKSWVLRCHACFKICKDSERKFCPQCGNPTLLRTSVTSTDPQLGKEAGMQIHLKKNFQYKNRGTKFSLPLPKPGKAGGVQASVPILREDQAEWQKALQREKVQKNKEERALQKALERGSDSLSARYEDADTLSILLAGKTSGQGYQGLPQIGVGRRNPNEKHRRKV</sequence>
<dbReference type="PANTHER" id="PTHR12814:SF2">
    <property type="entry name" value="RNA-BINDING PROTEIN NOB1"/>
    <property type="match status" value="1"/>
</dbReference>
<dbReference type="SUPFAM" id="SSF144206">
    <property type="entry name" value="NOB1 zinc finger-like"/>
    <property type="match status" value="1"/>
</dbReference>
<proteinExistence type="inferred from homology"/>
<feature type="binding site" evidence="8">
    <location>
        <position position="375"/>
    </location>
    <ligand>
        <name>Zn(2+)</name>
        <dbReference type="ChEBI" id="CHEBI:29105"/>
    </ligand>
</feature>
<feature type="compositionally biased region" description="Basic and acidic residues" evidence="9">
    <location>
        <begin position="149"/>
        <end position="176"/>
    </location>
</feature>
<feature type="domain" description="Nin one binding (NOB1) Zn-ribbon-like" evidence="10">
    <location>
        <begin position="365"/>
        <end position="441"/>
    </location>
</feature>
<feature type="compositionally biased region" description="Acidic residues" evidence="9">
    <location>
        <begin position="238"/>
        <end position="251"/>
    </location>
</feature>
<dbReference type="InterPro" id="IPR036283">
    <property type="entry name" value="NOB1_Zf-like_sf"/>
</dbReference>
<evidence type="ECO:0000313" key="13">
    <source>
        <dbReference type="Proteomes" id="UP000245771"/>
    </source>
</evidence>
<comment type="function">
    <text evidence="7">Required for the synthesis of 40S ribosome subunits. Has a role in processing 20S pre-rRNA into the mature 18S rRNA, where it is required for cleavage at the 3' end of the mature 18S rRNA (D-site). Accompanies the 20S pre-rRNA from the nucleus to the cytoplasm.</text>
</comment>
<evidence type="ECO:0000256" key="3">
    <source>
        <dbReference type="ARBA" id="ARBA00022723"/>
    </source>
</evidence>
<keyword evidence="3 7" id="KW-0479">Metal-binding</keyword>
<keyword evidence="4" id="KW-0378">Hydrolase</keyword>
<evidence type="ECO:0000256" key="8">
    <source>
        <dbReference type="PIRSR" id="PIRSR037125-1"/>
    </source>
</evidence>